<dbReference type="InterPro" id="IPR008754">
    <property type="entry name" value="Peptidase_M43"/>
</dbReference>
<feature type="domain" description="Peptidase M43 pregnancy-associated plasma-A" evidence="9">
    <location>
        <begin position="262"/>
        <end position="358"/>
    </location>
</feature>
<evidence type="ECO:0000256" key="8">
    <source>
        <dbReference type="ARBA" id="ARBA00023157"/>
    </source>
</evidence>
<dbReference type="EMBL" id="QFFG01000006">
    <property type="protein sequence ID" value="PWG04395.1"/>
    <property type="molecule type" value="Genomic_DNA"/>
</dbReference>
<gene>
    <name evidence="10" type="ORF">DIS07_13400</name>
</gene>
<evidence type="ECO:0000256" key="5">
    <source>
        <dbReference type="ARBA" id="ARBA00022801"/>
    </source>
</evidence>
<evidence type="ECO:0000313" key="11">
    <source>
        <dbReference type="Proteomes" id="UP000245670"/>
    </source>
</evidence>
<evidence type="ECO:0000256" key="4">
    <source>
        <dbReference type="ARBA" id="ARBA00022729"/>
    </source>
</evidence>
<keyword evidence="8" id="KW-1015">Disulfide bond</keyword>
<evidence type="ECO:0000313" key="10">
    <source>
        <dbReference type="EMBL" id="PWG04395.1"/>
    </source>
</evidence>
<evidence type="ECO:0000256" key="7">
    <source>
        <dbReference type="ARBA" id="ARBA00023049"/>
    </source>
</evidence>
<dbReference type="AlphaFoldDB" id="A0A2U2J7T3"/>
<keyword evidence="5" id="KW-0378">Hydrolase</keyword>
<dbReference type="SUPFAM" id="SSF55486">
    <property type="entry name" value="Metalloproteases ('zincins'), catalytic domain"/>
    <property type="match status" value="1"/>
</dbReference>
<dbReference type="PANTHER" id="PTHR47466">
    <property type="match status" value="1"/>
</dbReference>
<name>A0A2U2J7T3_9FLAO</name>
<dbReference type="Gene3D" id="3.40.390.10">
    <property type="entry name" value="Collagenase (Catalytic Domain)"/>
    <property type="match status" value="1"/>
</dbReference>
<keyword evidence="11" id="KW-1185">Reference proteome</keyword>
<keyword evidence="6" id="KW-0862">Zinc</keyword>
<accession>A0A2U2J7T3</accession>
<sequence>MKNLSYILVFILFISCEKSIDVENFNDFKKSLDTITSKSTKSFNITQPSLYEKTEDYFGKLSQNKIKKILLSEIETLNLNNDIKVSSSSMAILKDTTLFPIRKCGSYDTADSTVAKYFSNDKMLMPQLLTEVFDIPINFYIIKKSNREPDIDSSVLNEQISILNNAFAYINIRFSIRKIVYKVHKNWYLAFSSKKIKDRKYNNYYNHMIKNIDFNKSQLNVIINGCELLGQASFPFDNTYKTKKDNIIIVKKTLPGLNDSFTGDTLVHEMGHFFGLYHTFHNTINCTCKDENNNFCVAGDLVSDTPPQNYCCFDGCDTTIKSCDGITTIDVKNFMGYNPDNCMDHFTEGQYIRMEKFLYKKRLYLVEQNLFNL</sequence>
<comment type="caution">
    <text evidence="10">The sequence shown here is derived from an EMBL/GenBank/DDBJ whole genome shotgun (WGS) entry which is preliminary data.</text>
</comment>
<proteinExistence type="inferred from homology"/>
<dbReference type="InterPro" id="IPR024079">
    <property type="entry name" value="MetalloPept_cat_dom_sf"/>
</dbReference>
<dbReference type="GO" id="GO:0046872">
    <property type="term" value="F:metal ion binding"/>
    <property type="evidence" value="ECO:0007669"/>
    <property type="project" value="UniProtKB-KW"/>
</dbReference>
<dbReference type="OrthoDB" id="6278496at2"/>
<protein>
    <recommendedName>
        <fullName evidence="9">Peptidase M43 pregnancy-associated plasma-A domain-containing protein</fullName>
    </recommendedName>
</protein>
<keyword evidence="4" id="KW-0732">Signal</keyword>
<reference evidence="10 11" key="1">
    <citation type="submission" date="2018-05" db="EMBL/GenBank/DDBJ databases">
        <title>Polaribacter aquimarinus sp. nov., isolated from sediment in a sediment of sea.</title>
        <authorList>
            <person name="Lu D."/>
        </authorList>
    </citation>
    <scope>NUCLEOTIDE SEQUENCE [LARGE SCALE GENOMIC DNA]</scope>
    <source>
        <strain evidence="10 11">ZY113</strain>
    </source>
</reference>
<dbReference type="Pfam" id="PF05572">
    <property type="entry name" value="Peptidase_M43"/>
    <property type="match status" value="1"/>
</dbReference>
<dbReference type="Proteomes" id="UP000245670">
    <property type="component" value="Unassembled WGS sequence"/>
</dbReference>
<keyword evidence="7" id="KW-0482">Metalloprotease</keyword>
<dbReference type="RefSeq" id="WP_109405765.1">
    <property type="nucleotide sequence ID" value="NZ_QFFG01000006.1"/>
</dbReference>
<dbReference type="GO" id="GO:0006508">
    <property type="term" value="P:proteolysis"/>
    <property type="evidence" value="ECO:0007669"/>
    <property type="project" value="UniProtKB-KW"/>
</dbReference>
<evidence type="ECO:0000256" key="2">
    <source>
        <dbReference type="ARBA" id="ARBA00022670"/>
    </source>
</evidence>
<dbReference type="GO" id="GO:0008237">
    <property type="term" value="F:metallopeptidase activity"/>
    <property type="evidence" value="ECO:0007669"/>
    <property type="project" value="UniProtKB-KW"/>
</dbReference>
<comment type="similarity">
    <text evidence="1">Belongs to the peptidase M43B family.</text>
</comment>
<keyword evidence="2" id="KW-0645">Protease</keyword>
<evidence type="ECO:0000256" key="1">
    <source>
        <dbReference type="ARBA" id="ARBA00008721"/>
    </source>
</evidence>
<evidence type="ECO:0000256" key="6">
    <source>
        <dbReference type="ARBA" id="ARBA00022833"/>
    </source>
</evidence>
<organism evidence="10 11">
    <name type="scientific">Polaribacter aquimarinus</name>
    <dbReference type="NCBI Taxonomy" id="2100726"/>
    <lineage>
        <taxon>Bacteria</taxon>
        <taxon>Pseudomonadati</taxon>
        <taxon>Bacteroidota</taxon>
        <taxon>Flavobacteriia</taxon>
        <taxon>Flavobacteriales</taxon>
        <taxon>Flavobacteriaceae</taxon>
    </lineage>
</organism>
<dbReference type="PROSITE" id="PS51257">
    <property type="entry name" value="PROKAR_LIPOPROTEIN"/>
    <property type="match status" value="1"/>
</dbReference>
<dbReference type="PANTHER" id="PTHR47466:SF1">
    <property type="entry name" value="METALLOPROTEASE MEP1 (AFU_ORTHOLOGUE AFUA_1G07730)-RELATED"/>
    <property type="match status" value="1"/>
</dbReference>
<evidence type="ECO:0000259" key="9">
    <source>
        <dbReference type="Pfam" id="PF05572"/>
    </source>
</evidence>
<evidence type="ECO:0000256" key="3">
    <source>
        <dbReference type="ARBA" id="ARBA00022723"/>
    </source>
</evidence>
<keyword evidence="3" id="KW-0479">Metal-binding</keyword>